<dbReference type="InterPro" id="IPR028651">
    <property type="entry name" value="ING_fam"/>
</dbReference>
<dbReference type="Gene3D" id="3.30.40.10">
    <property type="entry name" value="Zinc/RING finger domain, C3HC4 (zinc finger)"/>
    <property type="match status" value="1"/>
</dbReference>
<feature type="compositionally biased region" description="Polar residues" evidence="2">
    <location>
        <begin position="54"/>
        <end position="88"/>
    </location>
</feature>
<dbReference type="PANTHER" id="PTHR10333">
    <property type="entry name" value="INHIBITOR OF GROWTH PROTEIN"/>
    <property type="match status" value="1"/>
</dbReference>
<evidence type="ECO:0000313" key="3">
    <source>
        <dbReference type="EMBL" id="CAH0478156.1"/>
    </source>
</evidence>
<gene>
    <name evidence="3" type="ORF">PBS003_LOCUS4867</name>
</gene>
<sequence length="168" mass="18524">MRTYVEDFARCNDTTKGEPTEEELQELIESYAALLRANGEYQEDSRPQRKKQKTSAATTTVHQLHYTSQSPATPHVTSIRSKQNTSGAVSAGMKDKSTIPVVSKASSAGSALSRKKSVADTTVAMPQVATDQNNDCKYEWFHFSCVGLTDQPAGKWYCHDCKTQLGIK</sequence>
<dbReference type="InterPro" id="IPR011011">
    <property type="entry name" value="Znf_FYVE_PHD"/>
</dbReference>
<evidence type="ECO:0000313" key="4">
    <source>
        <dbReference type="Proteomes" id="UP001160483"/>
    </source>
</evidence>
<protein>
    <recommendedName>
        <fullName evidence="5">Inhibitor of growth protein N-terminal histone-binding domain-containing protein</fullName>
    </recommendedName>
</protein>
<reference evidence="3" key="1">
    <citation type="submission" date="2021-11" db="EMBL/GenBank/DDBJ databases">
        <authorList>
            <person name="Islam A."/>
            <person name="Islam S."/>
            <person name="Flora M.S."/>
            <person name="Rahman M."/>
            <person name="Ziaur R.M."/>
            <person name="Epstein J.H."/>
            <person name="Hassan M."/>
            <person name="Klassen M."/>
            <person name="Woodard K."/>
            <person name="Webb A."/>
            <person name="Webby R.J."/>
            <person name="El Zowalaty M.E."/>
        </authorList>
    </citation>
    <scope>NUCLEOTIDE SEQUENCE</scope>
    <source>
        <strain evidence="3">Pbs3</strain>
    </source>
</reference>
<evidence type="ECO:0008006" key="5">
    <source>
        <dbReference type="Google" id="ProtNLM"/>
    </source>
</evidence>
<evidence type="ECO:0000256" key="1">
    <source>
        <dbReference type="ARBA" id="ARBA00022853"/>
    </source>
</evidence>
<evidence type="ECO:0000256" key="2">
    <source>
        <dbReference type="SAM" id="MobiDB-lite"/>
    </source>
</evidence>
<proteinExistence type="predicted"/>
<dbReference type="InterPro" id="IPR013083">
    <property type="entry name" value="Znf_RING/FYVE/PHD"/>
</dbReference>
<keyword evidence="1" id="KW-0156">Chromatin regulator</keyword>
<dbReference type="SUPFAM" id="SSF57903">
    <property type="entry name" value="FYVE/PHD zinc finger"/>
    <property type="match status" value="1"/>
</dbReference>
<dbReference type="Proteomes" id="UP001160483">
    <property type="component" value="Unassembled WGS sequence"/>
</dbReference>
<name>A0AAU9L2V9_9STRA</name>
<comment type="caution">
    <text evidence="3">The sequence shown here is derived from an EMBL/GenBank/DDBJ whole genome shotgun (WGS) entry which is preliminary data.</text>
</comment>
<dbReference type="PANTHER" id="PTHR10333:SF42">
    <property type="entry name" value="INHIBITOR OF GROWTH PROTEIN 5"/>
    <property type="match status" value="1"/>
</dbReference>
<dbReference type="AlphaFoldDB" id="A0AAU9L2V9"/>
<accession>A0AAU9L2V9</accession>
<dbReference type="EMBL" id="CAKKTJ010000219">
    <property type="protein sequence ID" value="CAH0478156.1"/>
    <property type="molecule type" value="Genomic_DNA"/>
</dbReference>
<organism evidence="3 4">
    <name type="scientific">Peronospora belbahrii</name>
    <dbReference type="NCBI Taxonomy" id="622444"/>
    <lineage>
        <taxon>Eukaryota</taxon>
        <taxon>Sar</taxon>
        <taxon>Stramenopiles</taxon>
        <taxon>Oomycota</taxon>
        <taxon>Peronosporomycetes</taxon>
        <taxon>Peronosporales</taxon>
        <taxon>Peronosporaceae</taxon>
        <taxon>Peronospora</taxon>
    </lineage>
</organism>
<feature type="region of interest" description="Disordered" evidence="2">
    <location>
        <begin position="38"/>
        <end position="120"/>
    </location>
</feature>
<dbReference type="GO" id="GO:0006325">
    <property type="term" value="P:chromatin organization"/>
    <property type="evidence" value="ECO:0007669"/>
    <property type="project" value="UniProtKB-KW"/>
</dbReference>